<proteinExistence type="predicted"/>
<dbReference type="InterPro" id="IPR029052">
    <property type="entry name" value="Metallo-depent_PP-like"/>
</dbReference>
<gene>
    <name evidence="2" type="ORF">ENN92_00530</name>
</gene>
<reference evidence="2" key="1">
    <citation type="journal article" date="2020" name="mSystems">
        <title>Genome- and Community-Level Interaction Insights into Carbon Utilization and Element Cycling Functions of Hydrothermarchaeota in Hydrothermal Sediment.</title>
        <authorList>
            <person name="Zhou Z."/>
            <person name="Liu Y."/>
            <person name="Xu W."/>
            <person name="Pan J."/>
            <person name="Luo Z.H."/>
            <person name="Li M."/>
        </authorList>
    </citation>
    <scope>NUCLEOTIDE SEQUENCE [LARGE SCALE GENOMIC DNA]</scope>
    <source>
        <strain evidence="2">SpSt-1219</strain>
    </source>
</reference>
<name>A0A7C1DG84_UNCKA</name>
<dbReference type="SUPFAM" id="SSF56300">
    <property type="entry name" value="Metallo-dependent phosphatases"/>
    <property type="match status" value="1"/>
</dbReference>
<evidence type="ECO:0000313" key="2">
    <source>
        <dbReference type="EMBL" id="HDQ88624.1"/>
    </source>
</evidence>
<dbReference type="Proteomes" id="UP000886066">
    <property type="component" value="Unassembled WGS sequence"/>
</dbReference>
<protein>
    <submittedName>
        <fullName evidence="2">Metallophosphoesterase</fullName>
    </submittedName>
</protein>
<dbReference type="EMBL" id="DSDM01000030">
    <property type="protein sequence ID" value="HDQ88624.1"/>
    <property type="molecule type" value="Genomic_DNA"/>
</dbReference>
<dbReference type="Gene3D" id="3.60.21.10">
    <property type="match status" value="1"/>
</dbReference>
<feature type="non-terminal residue" evidence="2">
    <location>
        <position position="1"/>
    </location>
</feature>
<sequence length="256" mass="28512">DLSSIPLEPGELVVRIGLFADSEGDWKNLKLALHRMEDLSVDVAFFLGDLTRWGSKEELLEGKEILDESPLDIIVIPGDHDLAESVSLGDVTGLKNFTEVFGNNTHIYEKGDYKFLLLDNSANFSTVSEKDYSWFEYNILKVVEGGKVSFVILSQPLYHPVNNRIMGIVEGEVVSNVYQQGQDMLELIRGSKVKAIIAADQHMFSNSVDPTRPDLRHISIGALVSNSDEIRNPQAPRFAVLEVYSNGGYKVKEVVL</sequence>
<dbReference type="Pfam" id="PF00149">
    <property type="entry name" value="Metallophos"/>
    <property type="match status" value="1"/>
</dbReference>
<comment type="caution">
    <text evidence="2">The sequence shown here is derived from an EMBL/GenBank/DDBJ whole genome shotgun (WGS) entry which is preliminary data.</text>
</comment>
<dbReference type="AlphaFoldDB" id="A0A7C1DG84"/>
<organism evidence="2">
    <name type="scientific">candidate division WWE3 bacterium</name>
    <dbReference type="NCBI Taxonomy" id="2053526"/>
    <lineage>
        <taxon>Bacteria</taxon>
        <taxon>Katanobacteria</taxon>
    </lineage>
</organism>
<feature type="domain" description="Calcineurin-like phosphoesterase" evidence="1">
    <location>
        <begin position="15"/>
        <end position="203"/>
    </location>
</feature>
<accession>A0A7C1DG84</accession>
<dbReference type="InterPro" id="IPR004843">
    <property type="entry name" value="Calcineurin-like_PHP"/>
</dbReference>
<evidence type="ECO:0000259" key="1">
    <source>
        <dbReference type="Pfam" id="PF00149"/>
    </source>
</evidence>
<dbReference type="GO" id="GO:0016787">
    <property type="term" value="F:hydrolase activity"/>
    <property type="evidence" value="ECO:0007669"/>
    <property type="project" value="InterPro"/>
</dbReference>